<feature type="binding site" evidence="14 15">
    <location>
        <position position="77"/>
    </location>
    <ligand>
        <name>a divalent metal cation</name>
        <dbReference type="ChEBI" id="CHEBI:60240"/>
    </ligand>
</feature>
<dbReference type="PANTHER" id="PTHR10954:SF18">
    <property type="entry name" value="RIBONUCLEASE HII"/>
    <property type="match status" value="1"/>
</dbReference>
<evidence type="ECO:0000256" key="15">
    <source>
        <dbReference type="PROSITE-ProRule" id="PRU01319"/>
    </source>
</evidence>
<evidence type="ECO:0000259" key="17">
    <source>
        <dbReference type="PROSITE" id="PS51975"/>
    </source>
</evidence>
<dbReference type="AlphaFoldDB" id="E8KBD8"/>
<dbReference type="HOGENOM" id="CLU_036532_2_1_9"/>
<proteinExistence type="inferred from homology"/>
<dbReference type="InterPro" id="IPR022898">
    <property type="entry name" value="RNase_HII"/>
</dbReference>
<evidence type="ECO:0000256" key="10">
    <source>
        <dbReference type="ARBA" id="ARBA00022723"/>
    </source>
</evidence>
<feature type="binding site" evidence="14 15">
    <location>
        <position position="168"/>
    </location>
    <ligand>
        <name>a divalent metal cation</name>
        <dbReference type="ChEBI" id="CHEBI:60240"/>
    </ligand>
</feature>
<comment type="cofactor">
    <cofactor evidence="14 15">
        <name>Mn(2+)</name>
        <dbReference type="ChEBI" id="CHEBI:29035"/>
    </cofactor>
    <cofactor evidence="14 15">
        <name>Mg(2+)</name>
        <dbReference type="ChEBI" id="CHEBI:18420"/>
    </cofactor>
    <text evidence="14 15">Manganese or magnesium. Binds 1 divalent metal ion per monomer in the absence of substrate. May bind a second metal ion after substrate binding.</text>
</comment>
<dbReference type="InterPro" id="IPR001352">
    <property type="entry name" value="RNase_HII/HIII"/>
</dbReference>
<keyword evidence="19" id="KW-1185">Reference proteome</keyword>
<dbReference type="STRING" id="888746.HMPREF9180_0793"/>
<keyword evidence="11 14" id="KW-0255">Endonuclease</keyword>
<dbReference type="InterPro" id="IPR036397">
    <property type="entry name" value="RNaseH_sf"/>
</dbReference>
<dbReference type="PANTHER" id="PTHR10954">
    <property type="entry name" value="RIBONUCLEASE H2 SUBUNIT A"/>
    <property type="match status" value="1"/>
</dbReference>
<organism evidence="18 19">
    <name type="scientific">Streptococcus peroris ATCC 700780</name>
    <dbReference type="NCBI Taxonomy" id="888746"/>
    <lineage>
        <taxon>Bacteria</taxon>
        <taxon>Bacillati</taxon>
        <taxon>Bacillota</taxon>
        <taxon>Bacilli</taxon>
        <taxon>Lactobacillales</taxon>
        <taxon>Streptococcaceae</taxon>
        <taxon>Streptococcus</taxon>
    </lineage>
</organism>
<evidence type="ECO:0000256" key="8">
    <source>
        <dbReference type="ARBA" id="ARBA00022490"/>
    </source>
</evidence>
<evidence type="ECO:0000313" key="18">
    <source>
        <dbReference type="EMBL" id="EFX40562.1"/>
    </source>
</evidence>
<dbReference type="NCBIfam" id="NF000595">
    <property type="entry name" value="PRK00015.1-3"/>
    <property type="match status" value="1"/>
</dbReference>
<dbReference type="EMBL" id="AEVF01000009">
    <property type="protein sequence ID" value="EFX40562.1"/>
    <property type="molecule type" value="Genomic_DNA"/>
</dbReference>
<reference evidence="18 19" key="1">
    <citation type="submission" date="2010-12" db="EMBL/GenBank/DDBJ databases">
        <authorList>
            <person name="Muzny D."/>
            <person name="Qin X."/>
            <person name="Deng J."/>
            <person name="Jiang H."/>
            <person name="Liu Y."/>
            <person name="Qu J."/>
            <person name="Song X.-Z."/>
            <person name="Zhang L."/>
            <person name="Thornton R."/>
            <person name="Coyle M."/>
            <person name="Francisco L."/>
            <person name="Jackson L."/>
            <person name="Javaid M."/>
            <person name="Korchina V."/>
            <person name="Kovar C."/>
            <person name="Mata R."/>
            <person name="Mathew T."/>
            <person name="Ngo R."/>
            <person name="Nguyen L."/>
            <person name="Nguyen N."/>
            <person name="Okwuonu G."/>
            <person name="Ongeri F."/>
            <person name="Pham C."/>
            <person name="Simmons D."/>
            <person name="Wilczek-Boney K."/>
            <person name="Hale W."/>
            <person name="Jakkamsetti A."/>
            <person name="Pham P."/>
            <person name="Ruth R."/>
            <person name="San Lucas F."/>
            <person name="Warren J."/>
            <person name="Zhang J."/>
            <person name="Zhao Z."/>
            <person name="Zhou C."/>
            <person name="Zhu D."/>
            <person name="Lee S."/>
            <person name="Bess C."/>
            <person name="Blankenburg K."/>
            <person name="Forbes L."/>
            <person name="Fu Q."/>
            <person name="Gubbala S."/>
            <person name="Hirani K."/>
            <person name="Jayaseelan J.C."/>
            <person name="Lara F."/>
            <person name="Munidasa M."/>
            <person name="Palculict T."/>
            <person name="Patil S."/>
            <person name="Pu L.-L."/>
            <person name="Saada N."/>
            <person name="Tang L."/>
            <person name="Weissenberger G."/>
            <person name="Zhu Y."/>
            <person name="Hemphill L."/>
            <person name="Shang Y."/>
            <person name="Youmans B."/>
            <person name="Ayvaz T."/>
            <person name="Ross M."/>
            <person name="Santibanez J."/>
            <person name="Aqrawi P."/>
            <person name="Gross S."/>
            <person name="Joshi V."/>
            <person name="Fowler G."/>
            <person name="Nazareth L."/>
            <person name="Reid J."/>
            <person name="Worley K."/>
            <person name="Petrosino J."/>
            <person name="Highlander S."/>
            <person name="Gibbs R."/>
        </authorList>
    </citation>
    <scope>NUCLEOTIDE SEQUENCE [LARGE SCALE GENOMIC DNA]</scope>
    <source>
        <strain evidence="18 19">ATCC 700780</strain>
    </source>
</reference>
<dbReference type="PROSITE" id="PS51975">
    <property type="entry name" value="RNASE_H_2"/>
    <property type="match status" value="1"/>
</dbReference>
<dbReference type="GO" id="GO:0006298">
    <property type="term" value="P:mismatch repair"/>
    <property type="evidence" value="ECO:0007669"/>
    <property type="project" value="TreeGrafter"/>
</dbReference>
<sequence length="262" mass="28986">MATIKEIKESLAKITELESPLFKEFEKDSRSGVQKEIQKRKKVIQAEIDENLRLEGMLSYEKELYAQGLNLIAGVDEVGRGPLAGPVVAAAVILPKKCKIKGLNDSKQIPKKKHREVFQAVKDNALAIGIGIMDNHIIDQVNIYEATKLAMKEAISQLESQPEHLLIDAMKLDLPISQTSIIKGDANSLSIAAASIVAKVTRDDLMVTYGQQFPGYDFEHNAGYGTAKHLEGIKQYGITSIHRRSFEPIKSFISEEGKSDLL</sequence>
<dbReference type="EC" id="3.1.26.4" evidence="6 14"/>
<comment type="function">
    <text evidence="3 14 16">Endonuclease that specifically degrades the RNA of RNA-DNA hybrids.</text>
</comment>
<dbReference type="GO" id="GO:0004523">
    <property type="term" value="F:RNA-DNA hybrid ribonuclease activity"/>
    <property type="evidence" value="ECO:0007669"/>
    <property type="project" value="UniProtKB-UniRule"/>
</dbReference>
<evidence type="ECO:0000256" key="1">
    <source>
        <dbReference type="ARBA" id="ARBA00000077"/>
    </source>
</evidence>
<dbReference type="GO" id="GO:0005737">
    <property type="term" value="C:cytoplasm"/>
    <property type="evidence" value="ECO:0007669"/>
    <property type="project" value="UniProtKB-SubCell"/>
</dbReference>
<keyword evidence="13 14" id="KW-0464">Manganese</keyword>
<dbReference type="Proteomes" id="UP000010304">
    <property type="component" value="Unassembled WGS sequence"/>
</dbReference>
<keyword evidence="8 14" id="KW-0963">Cytoplasm</keyword>
<comment type="similarity">
    <text evidence="5 14 16">Belongs to the RNase HII family.</text>
</comment>
<dbReference type="HAMAP" id="MF_00052_B">
    <property type="entry name" value="RNase_HII_B"/>
    <property type="match status" value="1"/>
</dbReference>
<dbReference type="FunFam" id="3.30.420.10:FF:000006">
    <property type="entry name" value="Ribonuclease HII"/>
    <property type="match status" value="1"/>
</dbReference>
<evidence type="ECO:0000256" key="4">
    <source>
        <dbReference type="ARBA" id="ARBA00004496"/>
    </source>
</evidence>
<dbReference type="eggNOG" id="COG0164">
    <property type="taxonomic scope" value="Bacteria"/>
</dbReference>
<dbReference type="Gene3D" id="3.30.420.10">
    <property type="entry name" value="Ribonuclease H-like superfamily/Ribonuclease H"/>
    <property type="match status" value="1"/>
</dbReference>
<dbReference type="InterPro" id="IPR024567">
    <property type="entry name" value="RNase_HII/HIII_dom"/>
</dbReference>
<evidence type="ECO:0000256" key="5">
    <source>
        <dbReference type="ARBA" id="ARBA00007383"/>
    </source>
</evidence>
<dbReference type="InterPro" id="IPR012337">
    <property type="entry name" value="RNaseH-like_sf"/>
</dbReference>
<evidence type="ECO:0000256" key="12">
    <source>
        <dbReference type="ARBA" id="ARBA00022801"/>
    </source>
</evidence>
<dbReference type="CDD" id="cd07182">
    <property type="entry name" value="RNase_HII_bacteria_HII_like"/>
    <property type="match status" value="1"/>
</dbReference>
<comment type="catalytic activity">
    <reaction evidence="1 14 15 16">
        <text>Endonucleolytic cleavage to 5'-phosphomonoester.</text>
        <dbReference type="EC" id="3.1.26.4"/>
    </reaction>
</comment>
<dbReference type="GO" id="GO:0003723">
    <property type="term" value="F:RNA binding"/>
    <property type="evidence" value="ECO:0007669"/>
    <property type="project" value="UniProtKB-UniRule"/>
</dbReference>
<dbReference type="GO" id="GO:0043137">
    <property type="term" value="P:DNA replication, removal of RNA primer"/>
    <property type="evidence" value="ECO:0007669"/>
    <property type="project" value="TreeGrafter"/>
</dbReference>
<accession>E8KBD8</accession>
<evidence type="ECO:0000256" key="13">
    <source>
        <dbReference type="ARBA" id="ARBA00023211"/>
    </source>
</evidence>
<keyword evidence="12 14" id="KW-0378">Hydrolase</keyword>
<evidence type="ECO:0000256" key="16">
    <source>
        <dbReference type="RuleBase" id="RU003515"/>
    </source>
</evidence>
<comment type="subcellular location">
    <subcellularLocation>
        <location evidence="4 14">Cytoplasm</location>
    </subcellularLocation>
</comment>
<feature type="binding site" evidence="14 15">
    <location>
        <position position="76"/>
    </location>
    <ligand>
        <name>a divalent metal cation</name>
        <dbReference type="ChEBI" id="CHEBI:60240"/>
    </ligand>
</feature>
<feature type="domain" description="RNase H type-2" evidence="17">
    <location>
        <begin position="70"/>
        <end position="258"/>
    </location>
</feature>
<evidence type="ECO:0000256" key="11">
    <source>
        <dbReference type="ARBA" id="ARBA00022759"/>
    </source>
</evidence>
<gene>
    <name evidence="14 18" type="primary">rnhB</name>
    <name evidence="18" type="ORF">HMPREF9180_0793</name>
</gene>
<comment type="caution">
    <text evidence="18">The sequence shown here is derived from an EMBL/GenBank/DDBJ whole genome shotgun (WGS) entry which is preliminary data.</text>
</comment>
<evidence type="ECO:0000256" key="6">
    <source>
        <dbReference type="ARBA" id="ARBA00012180"/>
    </source>
</evidence>
<dbReference type="GO" id="GO:0032299">
    <property type="term" value="C:ribonuclease H2 complex"/>
    <property type="evidence" value="ECO:0007669"/>
    <property type="project" value="TreeGrafter"/>
</dbReference>
<dbReference type="OrthoDB" id="9803420at2"/>
<evidence type="ECO:0000256" key="7">
    <source>
        <dbReference type="ARBA" id="ARBA00019179"/>
    </source>
</evidence>
<comment type="cofactor">
    <cofactor evidence="2">
        <name>Mg(2+)</name>
        <dbReference type="ChEBI" id="CHEBI:18420"/>
    </cofactor>
</comment>
<evidence type="ECO:0000256" key="2">
    <source>
        <dbReference type="ARBA" id="ARBA00001946"/>
    </source>
</evidence>
<evidence type="ECO:0000256" key="9">
    <source>
        <dbReference type="ARBA" id="ARBA00022722"/>
    </source>
</evidence>
<dbReference type="Pfam" id="PF01351">
    <property type="entry name" value="RNase_HII"/>
    <property type="match status" value="1"/>
</dbReference>
<evidence type="ECO:0000256" key="3">
    <source>
        <dbReference type="ARBA" id="ARBA00004065"/>
    </source>
</evidence>
<keyword evidence="10 14" id="KW-0479">Metal-binding</keyword>
<dbReference type="NCBIfam" id="NF000594">
    <property type="entry name" value="PRK00015.1-1"/>
    <property type="match status" value="1"/>
</dbReference>
<protein>
    <recommendedName>
        <fullName evidence="7 14">Ribonuclease HII</fullName>
        <shortName evidence="14">RNase HII</shortName>
        <ecNumber evidence="6 14">3.1.26.4</ecNumber>
    </recommendedName>
</protein>
<name>E8KBD8_9STRE</name>
<dbReference type="SUPFAM" id="SSF53098">
    <property type="entry name" value="Ribonuclease H-like"/>
    <property type="match status" value="1"/>
</dbReference>
<dbReference type="GO" id="GO:0030145">
    <property type="term" value="F:manganese ion binding"/>
    <property type="evidence" value="ECO:0007669"/>
    <property type="project" value="UniProtKB-UniRule"/>
</dbReference>
<dbReference type="RefSeq" id="WP_006145556.1">
    <property type="nucleotide sequence ID" value="NZ_GL732463.1"/>
</dbReference>
<evidence type="ECO:0000313" key="19">
    <source>
        <dbReference type="Proteomes" id="UP000010304"/>
    </source>
</evidence>
<evidence type="ECO:0000256" key="14">
    <source>
        <dbReference type="HAMAP-Rule" id="MF_00052"/>
    </source>
</evidence>
<keyword evidence="9 14" id="KW-0540">Nuclease</keyword>